<feature type="domain" description="Peptidase M14" evidence="6">
    <location>
        <begin position="59"/>
        <end position="324"/>
    </location>
</feature>
<keyword evidence="9" id="KW-1185">Reference proteome</keyword>
<dbReference type="CDD" id="cd06227">
    <property type="entry name" value="M14-CPA-like"/>
    <property type="match status" value="1"/>
</dbReference>
<reference evidence="8 9" key="2">
    <citation type="submission" date="2024-05" db="EMBL/GenBank/DDBJ databases">
        <authorList>
            <person name="Chen Y."/>
            <person name="Shah S."/>
            <person name="Dougan E. K."/>
            <person name="Thang M."/>
            <person name="Chan C."/>
        </authorList>
    </citation>
    <scope>NUCLEOTIDE SEQUENCE [LARGE SCALE GENOMIC DNA]</scope>
</reference>
<dbReference type="GO" id="GO:0005615">
    <property type="term" value="C:extracellular space"/>
    <property type="evidence" value="ECO:0007669"/>
    <property type="project" value="TreeGrafter"/>
</dbReference>
<evidence type="ECO:0000259" key="6">
    <source>
        <dbReference type="PROSITE" id="PS52035"/>
    </source>
</evidence>
<dbReference type="PANTHER" id="PTHR11705:SF119">
    <property type="entry name" value="OS02G0119300 PROTEIN"/>
    <property type="match status" value="1"/>
</dbReference>
<dbReference type="OrthoDB" id="3626597at2759"/>
<dbReference type="Gene3D" id="3.40.630.10">
    <property type="entry name" value="Zn peptidases"/>
    <property type="match status" value="1"/>
</dbReference>
<dbReference type="SMART" id="SM00631">
    <property type="entry name" value="Zn_pept"/>
    <property type="match status" value="1"/>
</dbReference>
<dbReference type="GO" id="GO:0006508">
    <property type="term" value="P:proteolysis"/>
    <property type="evidence" value="ECO:0007669"/>
    <property type="project" value="InterPro"/>
</dbReference>
<dbReference type="PANTHER" id="PTHR11705">
    <property type="entry name" value="PROTEASE FAMILY M14 CARBOXYPEPTIDASE A,B"/>
    <property type="match status" value="1"/>
</dbReference>
<keyword evidence="5" id="KW-0732">Signal</keyword>
<keyword evidence="8" id="KW-0645">Protease</keyword>
<feature type="compositionally biased region" description="Low complexity" evidence="4">
    <location>
        <begin position="37"/>
        <end position="47"/>
    </location>
</feature>
<name>A0A9P1GLA4_9DINO</name>
<organism evidence="7">
    <name type="scientific">Cladocopium goreaui</name>
    <dbReference type="NCBI Taxonomy" id="2562237"/>
    <lineage>
        <taxon>Eukaryota</taxon>
        <taxon>Sar</taxon>
        <taxon>Alveolata</taxon>
        <taxon>Dinophyceae</taxon>
        <taxon>Suessiales</taxon>
        <taxon>Symbiodiniaceae</taxon>
        <taxon>Cladocopium</taxon>
    </lineage>
</organism>
<evidence type="ECO:0000313" key="7">
    <source>
        <dbReference type="EMBL" id="CAI4014982.1"/>
    </source>
</evidence>
<evidence type="ECO:0000256" key="5">
    <source>
        <dbReference type="SAM" id="SignalP"/>
    </source>
</evidence>
<feature type="active site" description="Proton donor/acceptor" evidence="3">
    <location>
        <position position="304"/>
    </location>
</feature>
<dbReference type="GO" id="GO:0008270">
    <property type="term" value="F:zinc ion binding"/>
    <property type="evidence" value="ECO:0007669"/>
    <property type="project" value="InterPro"/>
</dbReference>
<evidence type="ECO:0000313" key="8">
    <source>
        <dbReference type="EMBL" id="CAL4802294.1"/>
    </source>
</evidence>
<comment type="similarity">
    <text evidence="2 3">Belongs to the peptidase M14 family.</text>
</comment>
<evidence type="ECO:0000256" key="1">
    <source>
        <dbReference type="ARBA" id="ARBA00001947"/>
    </source>
</evidence>
<gene>
    <name evidence="7" type="ORF">C1SCF055_LOCUS39838</name>
</gene>
<evidence type="ECO:0000256" key="4">
    <source>
        <dbReference type="SAM" id="MobiDB-lite"/>
    </source>
</evidence>
<comment type="cofactor">
    <cofactor evidence="1">
        <name>Zn(2+)</name>
        <dbReference type="ChEBI" id="CHEBI:29105"/>
    </cofactor>
</comment>
<proteinExistence type="inferred from homology"/>
<protein>
    <submittedName>
        <fullName evidence="8">Peptidase M14 carboxypeptidase A domain-containing protein</fullName>
    </submittedName>
</protein>
<dbReference type="InterPro" id="IPR000834">
    <property type="entry name" value="Peptidase_M14"/>
</dbReference>
<feature type="region of interest" description="Disordered" evidence="4">
    <location>
        <begin position="190"/>
        <end position="210"/>
    </location>
</feature>
<dbReference type="EMBL" id="CAMXCT030006511">
    <property type="protein sequence ID" value="CAL4802294.1"/>
    <property type="molecule type" value="Genomic_DNA"/>
</dbReference>
<reference evidence="7" key="1">
    <citation type="submission" date="2022-10" db="EMBL/GenBank/DDBJ databases">
        <authorList>
            <person name="Chen Y."/>
            <person name="Dougan E. K."/>
            <person name="Chan C."/>
            <person name="Rhodes N."/>
            <person name="Thang M."/>
        </authorList>
    </citation>
    <scope>NUCLEOTIDE SEQUENCE</scope>
</reference>
<dbReference type="AlphaFoldDB" id="A0A9P1GLA4"/>
<evidence type="ECO:0000313" key="9">
    <source>
        <dbReference type="Proteomes" id="UP001152797"/>
    </source>
</evidence>
<dbReference type="InterPro" id="IPR034269">
    <property type="entry name" value="At5g42320_M14_CPD"/>
</dbReference>
<feature type="chain" id="PRO_5043273161" evidence="5">
    <location>
        <begin position="19"/>
        <end position="406"/>
    </location>
</feature>
<comment type="caution">
    <text evidence="7">The sequence shown here is derived from an EMBL/GenBank/DDBJ whole genome shotgun (WGS) entry which is preliminary data.</text>
</comment>
<dbReference type="Pfam" id="PF00246">
    <property type="entry name" value="Peptidase_M14"/>
    <property type="match status" value="1"/>
</dbReference>
<evidence type="ECO:0000256" key="2">
    <source>
        <dbReference type="ARBA" id="ARBA00005988"/>
    </source>
</evidence>
<keyword evidence="8" id="KW-0121">Carboxypeptidase</keyword>
<dbReference type="GO" id="GO:0004181">
    <property type="term" value="F:metallocarboxypeptidase activity"/>
    <property type="evidence" value="ECO:0007669"/>
    <property type="project" value="InterPro"/>
</dbReference>
<sequence length="406" mass="45386">MKTLTALSVLLLALCAGARHPQVRRHGWMSPTKESSESSSSSLQSSSRSFTTLTKEYPYYHSSKELLEEARRLVSGCKSAALRTIQEGDVSMDVVQMNSTRSAQAARNKVFILFGEHSRELISPETGLALLRELCEGSSELSREVRQDSEFLLVLNGNPRSRPEVEGGDYCLRTNPKGVDLNRNWDEEWQKDSVSHGEATNPGPAPFSEPETRLLRSLVSEYKPTTYLCVHSGTLGLYMPWAFDQVHAADRNQKAMMSVLEELDRSHCQCPYGAAGKEVGYSCPGTSLDWIYDKLQTPFAFAFEIYVGNGQMAMLKEKWRQKAHASSALQINHLANARPDFFKAHPSDFIQVSNTEVAESKNSRDCFELYNPASEDVFHATVNNWVTAYLEMAQKVSKHLQDGKGA</sequence>
<keyword evidence="8" id="KW-0378">Hydrolase</keyword>
<dbReference type="EMBL" id="CAMXCT010006511">
    <property type="protein sequence ID" value="CAI4014982.1"/>
    <property type="molecule type" value="Genomic_DNA"/>
</dbReference>
<feature type="region of interest" description="Disordered" evidence="4">
    <location>
        <begin position="25"/>
        <end position="47"/>
    </location>
</feature>
<evidence type="ECO:0000256" key="3">
    <source>
        <dbReference type="PROSITE-ProRule" id="PRU01379"/>
    </source>
</evidence>
<dbReference type="Proteomes" id="UP001152797">
    <property type="component" value="Unassembled WGS sequence"/>
</dbReference>
<dbReference type="EMBL" id="CAMXCT020006511">
    <property type="protein sequence ID" value="CAL1168357.1"/>
    <property type="molecule type" value="Genomic_DNA"/>
</dbReference>
<accession>A0A9P1GLA4</accession>
<feature type="signal peptide" evidence="5">
    <location>
        <begin position="1"/>
        <end position="18"/>
    </location>
</feature>
<dbReference type="PROSITE" id="PS52035">
    <property type="entry name" value="PEPTIDASE_M14"/>
    <property type="match status" value="1"/>
</dbReference>
<dbReference type="SUPFAM" id="SSF53187">
    <property type="entry name" value="Zn-dependent exopeptidases"/>
    <property type="match status" value="1"/>
</dbReference>